<reference evidence="2 4" key="2">
    <citation type="journal article" date="2018" name="Plant J.">
        <title>The Physcomitrella patens chromosome-scale assembly reveals moss genome structure and evolution.</title>
        <authorList>
            <person name="Lang D."/>
            <person name="Ullrich K.K."/>
            <person name="Murat F."/>
            <person name="Fuchs J."/>
            <person name="Jenkins J."/>
            <person name="Haas F.B."/>
            <person name="Piednoel M."/>
            <person name="Gundlach H."/>
            <person name="Van Bel M."/>
            <person name="Meyberg R."/>
            <person name="Vives C."/>
            <person name="Morata J."/>
            <person name="Symeonidi A."/>
            <person name="Hiss M."/>
            <person name="Muchero W."/>
            <person name="Kamisugi Y."/>
            <person name="Saleh O."/>
            <person name="Blanc G."/>
            <person name="Decker E.L."/>
            <person name="van Gessel N."/>
            <person name="Grimwood J."/>
            <person name="Hayes R.D."/>
            <person name="Graham S.W."/>
            <person name="Gunter L.E."/>
            <person name="McDaniel S.F."/>
            <person name="Hoernstein S.N.W."/>
            <person name="Larsson A."/>
            <person name="Li F.W."/>
            <person name="Perroud P.F."/>
            <person name="Phillips J."/>
            <person name="Ranjan P."/>
            <person name="Rokshar D.S."/>
            <person name="Rothfels C.J."/>
            <person name="Schneider L."/>
            <person name="Shu S."/>
            <person name="Stevenson D.W."/>
            <person name="Thummler F."/>
            <person name="Tillich M."/>
            <person name="Villarreal Aguilar J.C."/>
            <person name="Widiez T."/>
            <person name="Wong G.K."/>
            <person name="Wymore A."/>
            <person name="Zhang Y."/>
            <person name="Zimmer A.D."/>
            <person name="Quatrano R.S."/>
            <person name="Mayer K.F.X."/>
            <person name="Goodstein D."/>
            <person name="Casacuberta J.M."/>
            <person name="Vandepoele K."/>
            <person name="Reski R."/>
            <person name="Cuming A.C."/>
            <person name="Tuskan G.A."/>
            <person name="Maumus F."/>
            <person name="Salse J."/>
            <person name="Schmutz J."/>
            <person name="Rensing S.A."/>
        </authorList>
    </citation>
    <scope>NUCLEOTIDE SEQUENCE [LARGE SCALE GENOMIC DNA]</scope>
    <source>
        <strain evidence="3 4">cv. Gransden 2004</strain>
    </source>
</reference>
<dbReference type="Proteomes" id="UP000006727">
    <property type="component" value="Chromosome 23"/>
</dbReference>
<name>A0A2K1IJJ7_PHYPA</name>
<organism evidence="2">
    <name type="scientific">Physcomitrium patens</name>
    <name type="common">Spreading-leaved earth moss</name>
    <name type="synonym">Physcomitrella patens</name>
    <dbReference type="NCBI Taxonomy" id="3218"/>
    <lineage>
        <taxon>Eukaryota</taxon>
        <taxon>Viridiplantae</taxon>
        <taxon>Streptophyta</taxon>
        <taxon>Embryophyta</taxon>
        <taxon>Bryophyta</taxon>
        <taxon>Bryophytina</taxon>
        <taxon>Bryopsida</taxon>
        <taxon>Funariidae</taxon>
        <taxon>Funariales</taxon>
        <taxon>Funariaceae</taxon>
        <taxon>Physcomitrium</taxon>
    </lineage>
</organism>
<gene>
    <name evidence="2" type="ORF">PHYPA_028142</name>
</gene>
<reference evidence="2 4" key="1">
    <citation type="journal article" date="2008" name="Science">
        <title>The Physcomitrella genome reveals evolutionary insights into the conquest of land by plants.</title>
        <authorList>
            <person name="Rensing S."/>
            <person name="Lang D."/>
            <person name="Zimmer A."/>
            <person name="Terry A."/>
            <person name="Salamov A."/>
            <person name="Shapiro H."/>
            <person name="Nishiyama T."/>
            <person name="Perroud P.-F."/>
            <person name="Lindquist E."/>
            <person name="Kamisugi Y."/>
            <person name="Tanahashi T."/>
            <person name="Sakakibara K."/>
            <person name="Fujita T."/>
            <person name="Oishi K."/>
            <person name="Shin-I T."/>
            <person name="Kuroki Y."/>
            <person name="Toyoda A."/>
            <person name="Suzuki Y."/>
            <person name="Hashimoto A."/>
            <person name="Yamaguchi K."/>
            <person name="Sugano A."/>
            <person name="Kohara Y."/>
            <person name="Fujiyama A."/>
            <person name="Anterola A."/>
            <person name="Aoki S."/>
            <person name="Ashton N."/>
            <person name="Barbazuk W.B."/>
            <person name="Barker E."/>
            <person name="Bennetzen J."/>
            <person name="Bezanilla M."/>
            <person name="Blankenship R."/>
            <person name="Cho S.H."/>
            <person name="Dutcher S."/>
            <person name="Estelle M."/>
            <person name="Fawcett J.A."/>
            <person name="Gundlach H."/>
            <person name="Hanada K."/>
            <person name="Heyl A."/>
            <person name="Hicks K.A."/>
            <person name="Hugh J."/>
            <person name="Lohr M."/>
            <person name="Mayer K."/>
            <person name="Melkozernov A."/>
            <person name="Murata T."/>
            <person name="Nelson D."/>
            <person name="Pils B."/>
            <person name="Prigge M."/>
            <person name="Reiss B."/>
            <person name="Renner T."/>
            <person name="Rombauts S."/>
            <person name="Rushton P."/>
            <person name="Sanderfoot A."/>
            <person name="Schween G."/>
            <person name="Shiu S.-H."/>
            <person name="Stueber K."/>
            <person name="Theodoulou F.L."/>
            <person name="Tu H."/>
            <person name="Van de Peer Y."/>
            <person name="Verrier P.J."/>
            <person name="Waters E."/>
            <person name="Wood A."/>
            <person name="Yang L."/>
            <person name="Cove D."/>
            <person name="Cuming A."/>
            <person name="Hasebe M."/>
            <person name="Lucas S."/>
            <person name="Mishler D.B."/>
            <person name="Reski R."/>
            <person name="Grigoriev I."/>
            <person name="Quatrano R.S."/>
            <person name="Boore J.L."/>
        </authorList>
    </citation>
    <scope>NUCLEOTIDE SEQUENCE [LARGE SCALE GENOMIC DNA]</scope>
    <source>
        <strain evidence="3 4">cv. Gransden 2004</strain>
    </source>
</reference>
<accession>A0A2K1IJJ7</accession>
<dbReference type="EnsemblPlants" id="Pp3c23_15770V3.1">
    <property type="protein sequence ID" value="PAC:32949641.CDS.1"/>
    <property type="gene ID" value="Pp3c23_15770"/>
</dbReference>
<dbReference type="AlphaFoldDB" id="A0A2K1IJJ7"/>
<protein>
    <submittedName>
        <fullName evidence="2 3">Uncharacterized protein</fullName>
    </submittedName>
</protein>
<dbReference type="InParanoid" id="A0A2K1IJJ7"/>
<keyword evidence="4" id="KW-1185">Reference proteome</keyword>
<sequence>MYVLHVLQCTGGIINRKIFSTKKKVVGTFTEEFNKGICKCFQLSVNDFGDEVSLTLKTLGYHPSNAGSRYLTPSPPHRNQPPTGIDGTITHPSSAGPICNTVH</sequence>
<evidence type="ECO:0000313" key="3">
    <source>
        <dbReference type="EnsemblPlants" id="PAC:32949641.CDS.1"/>
    </source>
</evidence>
<evidence type="ECO:0000256" key="1">
    <source>
        <dbReference type="SAM" id="MobiDB-lite"/>
    </source>
</evidence>
<dbReference type="EMBL" id="ABEU02000023">
    <property type="protein sequence ID" value="PNR29449.1"/>
    <property type="molecule type" value="Genomic_DNA"/>
</dbReference>
<dbReference type="PaxDb" id="3218-PP1S156_146V6.1"/>
<evidence type="ECO:0000313" key="2">
    <source>
        <dbReference type="EMBL" id="PNR29449.1"/>
    </source>
</evidence>
<evidence type="ECO:0000313" key="4">
    <source>
        <dbReference type="Proteomes" id="UP000006727"/>
    </source>
</evidence>
<proteinExistence type="predicted"/>
<reference evidence="3" key="3">
    <citation type="submission" date="2020-12" db="UniProtKB">
        <authorList>
            <consortium name="EnsemblPlants"/>
        </authorList>
    </citation>
    <scope>IDENTIFICATION</scope>
</reference>
<feature type="region of interest" description="Disordered" evidence="1">
    <location>
        <begin position="64"/>
        <end position="103"/>
    </location>
</feature>
<dbReference type="Gramene" id="Pp3c23_15770V3.1">
    <property type="protein sequence ID" value="PAC:32949641.CDS.1"/>
    <property type="gene ID" value="Pp3c23_15770"/>
</dbReference>